<evidence type="ECO:0000256" key="5">
    <source>
        <dbReference type="SAM" id="SignalP"/>
    </source>
</evidence>
<feature type="signal peptide" evidence="5">
    <location>
        <begin position="1"/>
        <end position="25"/>
    </location>
</feature>
<feature type="chain" id="PRO_5047414533" description="GH26 domain-containing protein" evidence="5">
    <location>
        <begin position="26"/>
        <end position="425"/>
    </location>
</feature>
<dbReference type="Pfam" id="PF02156">
    <property type="entry name" value="Glyco_hydro_26"/>
    <property type="match status" value="1"/>
</dbReference>
<reference evidence="7 8" key="1">
    <citation type="submission" date="2023-07" db="EMBL/GenBank/DDBJ databases">
        <title>Functional and genomic diversity of the sorghum phyllosphere microbiome.</title>
        <authorList>
            <person name="Shade A."/>
        </authorList>
    </citation>
    <scope>NUCLEOTIDE SEQUENCE [LARGE SCALE GENOMIC DNA]</scope>
    <source>
        <strain evidence="7 8">SORGH_AS_0892</strain>
    </source>
</reference>
<dbReference type="SUPFAM" id="SSF51445">
    <property type="entry name" value="(Trans)glycosidases"/>
    <property type="match status" value="1"/>
</dbReference>
<keyword evidence="3 4" id="KW-0326">Glycosidase</keyword>
<evidence type="ECO:0000256" key="4">
    <source>
        <dbReference type="PROSITE-ProRule" id="PRU01100"/>
    </source>
</evidence>
<comment type="caution">
    <text evidence="7">The sequence shown here is derived from an EMBL/GenBank/DDBJ whole genome shotgun (WGS) entry which is preliminary data.</text>
</comment>
<dbReference type="Proteomes" id="UP001244640">
    <property type="component" value="Unassembled WGS sequence"/>
</dbReference>
<dbReference type="Gene3D" id="3.20.20.80">
    <property type="entry name" value="Glycosidases"/>
    <property type="match status" value="1"/>
</dbReference>
<evidence type="ECO:0000256" key="1">
    <source>
        <dbReference type="ARBA" id="ARBA00007754"/>
    </source>
</evidence>
<dbReference type="InterPro" id="IPR000805">
    <property type="entry name" value="Glyco_hydro_26"/>
</dbReference>
<feature type="active site" description="Nucleophile" evidence="4">
    <location>
        <position position="351"/>
    </location>
</feature>
<proteinExistence type="inferred from homology"/>
<evidence type="ECO:0000313" key="7">
    <source>
        <dbReference type="EMBL" id="MDQ1151786.1"/>
    </source>
</evidence>
<protein>
    <recommendedName>
        <fullName evidence="6">GH26 domain-containing protein</fullName>
    </recommendedName>
</protein>
<dbReference type="InterPro" id="IPR017853">
    <property type="entry name" value="GH"/>
</dbReference>
<dbReference type="PRINTS" id="PR00739">
    <property type="entry name" value="GLHYDRLASE26"/>
</dbReference>
<dbReference type="PROSITE" id="PS51764">
    <property type="entry name" value="GH26"/>
    <property type="match status" value="1"/>
</dbReference>
<evidence type="ECO:0000256" key="2">
    <source>
        <dbReference type="ARBA" id="ARBA00022801"/>
    </source>
</evidence>
<evidence type="ECO:0000259" key="6">
    <source>
        <dbReference type="PROSITE" id="PS51764"/>
    </source>
</evidence>
<name>A0ABU0UA92_9SPHI</name>
<feature type="active site" description="Proton donor" evidence="4">
    <location>
        <position position="237"/>
    </location>
</feature>
<accession>A0ABU0UA92</accession>
<dbReference type="PANTHER" id="PTHR40079:SF4">
    <property type="entry name" value="GH26 DOMAIN-CONTAINING PROTEIN-RELATED"/>
    <property type="match status" value="1"/>
</dbReference>
<keyword evidence="8" id="KW-1185">Reference proteome</keyword>
<organism evidence="7 8">
    <name type="scientific">Sphingobacterium zeae</name>
    <dbReference type="NCBI Taxonomy" id="1776859"/>
    <lineage>
        <taxon>Bacteria</taxon>
        <taxon>Pseudomonadati</taxon>
        <taxon>Bacteroidota</taxon>
        <taxon>Sphingobacteriia</taxon>
        <taxon>Sphingobacteriales</taxon>
        <taxon>Sphingobacteriaceae</taxon>
        <taxon>Sphingobacterium</taxon>
    </lineage>
</organism>
<keyword evidence="2 4" id="KW-0378">Hydrolase</keyword>
<dbReference type="PANTHER" id="PTHR40079">
    <property type="entry name" value="MANNAN ENDO-1,4-BETA-MANNOSIDASE E-RELATED"/>
    <property type="match status" value="1"/>
</dbReference>
<evidence type="ECO:0000313" key="8">
    <source>
        <dbReference type="Proteomes" id="UP001244640"/>
    </source>
</evidence>
<comment type="similarity">
    <text evidence="1 4">Belongs to the glycosyl hydrolase 26 family.</text>
</comment>
<dbReference type="RefSeq" id="WP_307187221.1">
    <property type="nucleotide sequence ID" value="NZ_JAUTBA010000001.1"/>
</dbReference>
<dbReference type="EMBL" id="JAUTBA010000001">
    <property type="protein sequence ID" value="MDQ1151786.1"/>
    <property type="molecule type" value="Genomic_DNA"/>
</dbReference>
<keyword evidence="5" id="KW-0732">Signal</keyword>
<dbReference type="InterPro" id="IPR022790">
    <property type="entry name" value="GH26_dom"/>
</dbReference>
<sequence length="425" mass="46391">MMAKKSYLLLLTLCFYLCCCSKNNAEIINGSAEIQSLDAAFMQVSKAAVAGTTYEAEVYLPYAGGNGAAFENGASIASTGVLGLTATLQQGRLEKGYGSLLYKISGVPAQAGTASFALTFGGKSSVVALEVNQKADASLLYWGFFDDSGTPMSFYNGFGKNPSMAMMFNGWTADGSREFPSAFCQEASAAGYVPHVTWEPMMGLDELMSGKYDNDIKRYGEALAKFGKPVVLRFAHEFNGDWYPWSMQNDQVVPVATYIKAFRYVHDKVRAAGGTNARWAWAPNNANGNKNPQSVESYYPGDDYVDLIGMDGYNFGTSQSWSTWQSFAQVFGPLYNKLTTAFPNKPIFIAEMGCSSTGGDKAAWINDMFVQLETQFPKIKSFVWFNINKETDWRFTNGQDAIDAFKNGLSNARVGVDPTLGGVIQ</sequence>
<gene>
    <name evidence="7" type="ORF">QE382_003770</name>
</gene>
<feature type="domain" description="GH26" evidence="6">
    <location>
        <begin position="107"/>
        <end position="418"/>
    </location>
</feature>
<evidence type="ECO:0000256" key="3">
    <source>
        <dbReference type="ARBA" id="ARBA00023295"/>
    </source>
</evidence>